<dbReference type="PANTHER" id="PTHR14969">
    <property type="entry name" value="SPHINGOSINE-1-PHOSPHATE PHOSPHOHYDROLASE"/>
    <property type="match status" value="1"/>
</dbReference>
<evidence type="ECO:0000313" key="4">
    <source>
        <dbReference type="EMBL" id="QTE48137.1"/>
    </source>
</evidence>
<reference evidence="4 6" key="2">
    <citation type="submission" date="2021-03" db="EMBL/GenBank/DDBJ databases">
        <title>Mucilaginibacter strains isolated from gold and copper mining confer multi heavy-metal resistance.</title>
        <authorList>
            <person name="Li Y."/>
        </authorList>
    </citation>
    <scope>NUCLEOTIDE SEQUENCE [LARGE SCALE GENOMIC DNA]</scope>
    <source>
        <strain evidence="4 6">P2-4</strain>
    </source>
</reference>
<feature type="transmembrane region" description="Helical" evidence="1">
    <location>
        <begin position="177"/>
        <end position="198"/>
    </location>
</feature>
<evidence type="ECO:0000313" key="3">
    <source>
        <dbReference type="EMBL" id="QEM03110.1"/>
    </source>
</evidence>
<evidence type="ECO:0000313" key="6">
    <source>
        <dbReference type="Proteomes" id="UP000663940"/>
    </source>
</evidence>
<feature type="transmembrane region" description="Helical" evidence="1">
    <location>
        <begin position="144"/>
        <end position="165"/>
    </location>
</feature>
<dbReference type="PANTHER" id="PTHR14969:SF13">
    <property type="entry name" value="AT30094P"/>
    <property type="match status" value="1"/>
</dbReference>
<reference evidence="3 5" key="1">
    <citation type="submission" date="2019-08" db="EMBL/GenBank/DDBJ databases">
        <title>Comparative genome analysis confer to the adaptation heavy metal polluted environment.</title>
        <authorList>
            <person name="Li Y."/>
        </authorList>
    </citation>
    <scope>NUCLEOTIDE SEQUENCE [LARGE SCALE GENOMIC DNA]</scope>
    <source>
        <strain evidence="3 5">P2</strain>
    </source>
</reference>
<evidence type="ECO:0000313" key="5">
    <source>
        <dbReference type="Proteomes" id="UP000250557"/>
    </source>
</evidence>
<sequence>MQHAPVFGKSDESQKGMTHRPISKYLQHLLFLILAGFILLTMLVLVDPLPKLDIRLSREVQEHRYPELDLVMRGISWAGELPNTVWVVGVTALWLFAFKYRREAIYVLLTPLSVLLNTIIKFAVNRPRPTPDIVQVLERTRQQSFPSGHVLFYTVFFGFLALLMFPLKSLPRIFRYSVTGVCLFLIFTVPLSRIYLGAHWFTDVSGGFLLGLGCLYLLAYRYLTSGRSALSE</sequence>
<dbReference type="Proteomes" id="UP000663940">
    <property type="component" value="Chromosome"/>
</dbReference>
<name>A0AAE6MH12_9SPHI</name>
<dbReference type="InterPro" id="IPR000326">
    <property type="entry name" value="PAP2/HPO"/>
</dbReference>
<protein>
    <submittedName>
        <fullName evidence="3">Phosphatase PAP2 family protein</fullName>
    </submittedName>
</protein>
<gene>
    <name evidence="3" type="ORF">DIU31_006085</name>
    <name evidence="4" type="ORF">J3L21_21620</name>
</gene>
<feature type="transmembrane region" description="Helical" evidence="1">
    <location>
        <begin position="25"/>
        <end position="46"/>
    </location>
</feature>
<dbReference type="SUPFAM" id="SSF48317">
    <property type="entry name" value="Acid phosphatase/Vanadium-dependent haloperoxidase"/>
    <property type="match status" value="1"/>
</dbReference>
<evidence type="ECO:0000256" key="1">
    <source>
        <dbReference type="SAM" id="Phobius"/>
    </source>
</evidence>
<feature type="domain" description="Phosphatidic acid phosphatase type 2/haloperoxidase" evidence="2">
    <location>
        <begin position="104"/>
        <end position="219"/>
    </location>
</feature>
<dbReference type="Gene3D" id="1.20.144.10">
    <property type="entry name" value="Phosphatidic acid phosphatase type 2/haloperoxidase"/>
    <property type="match status" value="1"/>
</dbReference>
<proteinExistence type="predicted"/>
<accession>A0AAE6MH12</accession>
<dbReference type="EMBL" id="CP043451">
    <property type="protein sequence ID" value="QEM03110.1"/>
    <property type="molecule type" value="Genomic_DNA"/>
</dbReference>
<dbReference type="SMART" id="SM00014">
    <property type="entry name" value="acidPPc"/>
    <property type="match status" value="1"/>
</dbReference>
<dbReference type="Pfam" id="PF01569">
    <property type="entry name" value="PAP2"/>
    <property type="match status" value="1"/>
</dbReference>
<feature type="transmembrane region" description="Helical" evidence="1">
    <location>
        <begin position="75"/>
        <end position="97"/>
    </location>
</feature>
<dbReference type="Proteomes" id="UP000250557">
    <property type="component" value="Chromosome"/>
</dbReference>
<keyword evidence="1" id="KW-0472">Membrane</keyword>
<keyword evidence="6" id="KW-1185">Reference proteome</keyword>
<organism evidence="3 5">
    <name type="scientific">Mucilaginibacter rubeus</name>
    <dbReference type="NCBI Taxonomy" id="2027860"/>
    <lineage>
        <taxon>Bacteria</taxon>
        <taxon>Pseudomonadati</taxon>
        <taxon>Bacteroidota</taxon>
        <taxon>Sphingobacteriia</taxon>
        <taxon>Sphingobacteriales</taxon>
        <taxon>Sphingobacteriaceae</taxon>
        <taxon>Mucilaginibacter</taxon>
    </lineage>
</organism>
<dbReference type="RefSeq" id="WP_112656835.1">
    <property type="nucleotide sequence ID" value="NZ_CP043451.1"/>
</dbReference>
<evidence type="ECO:0000259" key="2">
    <source>
        <dbReference type="SMART" id="SM00014"/>
    </source>
</evidence>
<feature type="transmembrane region" description="Helical" evidence="1">
    <location>
        <begin position="204"/>
        <end position="223"/>
    </location>
</feature>
<dbReference type="InterPro" id="IPR036938">
    <property type="entry name" value="PAP2/HPO_sf"/>
</dbReference>
<dbReference type="AlphaFoldDB" id="A0AAE6MH12"/>
<feature type="transmembrane region" description="Helical" evidence="1">
    <location>
        <begin position="104"/>
        <end position="124"/>
    </location>
</feature>
<dbReference type="CDD" id="cd03392">
    <property type="entry name" value="PAP2_like_2"/>
    <property type="match status" value="1"/>
</dbReference>
<dbReference type="EMBL" id="CP071880">
    <property type="protein sequence ID" value="QTE48137.1"/>
    <property type="molecule type" value="Genomic_DNA"/>
</dbReference>
<keyword evidence="1" id="KW-0812">Transmembrane</keyword>
<keyword evidence="1" id="KW-1133">Transmembrane helix</keyword>